<comment type="similarity">
    <text evidence="2 5">Belongs to the trans-sulfuration enzymes family.</text>
</comment>
<sequence length="176" mass="19844">MLMGLVSANSSHWPALREAYDAMAMLPGAEDCFLALRGLRTMHLRVKEAEARGIELAKWLKRQPEIIRVLHPAFEECPGHENWKKYFTGSTGLFSIILDKKFSQSSVDNMLDNMSIFGLGYSWGGFESLIIPFDCADYRTATKWSPGGMALRLQVGLEDMDDLKQDLLEGLKRLAE</sequence>
<gene>
    <name evidence="6" type="ORF">JJB79_13485</name>
</gene>
<dbReference type="GO" id="GO:0016740">
    <property type="term" value="F:transferase activity"/>
    <property type="evidence" value="ECO:0007669"/>
    <property type="project" value="UniProtKB-KW"/>
</dbReference>
<dbReference type="Pfam" id="PF01053">
    <property type="entry name" value="Cys_Met_Meta_PP"/>
    <property type="match status" value="1"/>
</dbReference>
<dbReference type="PANTHER" id="PTHR43500">
    <property type="entry name" value="CYSTATHIONINE BETA-LYASE-RELATED"/>
    <property type="match status" value="1"/>
</dbReference>
<dbReference type="Gene3D" id="3.90.1150.10">
    <property type="entry name" value="Aspartate Aminotransferase, domain 1"/>
    <property type="match status" value="1"/>
</dbReference>
<dbReference type="InterPro" id="IPR000277">
    <property type="entry name" value="Cys/Met-Metab_PyrdxlP-dep_enz"/>
</dbReference>
<name>A0ABS1Z918_9GAMM</name>
<evidence type="ECO:0000313" key="7">
    <source>
        <dbReference type="Proteomes" id="UP000809137"/>
    </source>
</evidence>
<accession>A0ABS1Z918</accession>
<evidence type="ECO:0000256" key="5">
    <source>
        <dbReference type="RuleBase" id="RU362118"/>
    </source>
</evidence>
<evidence type="ECO:0000256" key="4">
    <source>
        <dbReference type="ARBA" id="ARBA00023239"/>
    </source>
</evidence>
<dbReference type="InterPro" id="IPR015424">
    <property type="entry name" value="PyrdxlP-dep_Trfase"/>
</dbReference>
<evidence type="ECO:0000256" key="1">
    <source>
        <dbReference type="ARBA" id="ARBA00001933"/>
    </source>
</evidence>
<keyword evidence="6" id="KW-0808">Transferase</keyword>
<keyword evidence="3 5" id="KW-0663">Pyridoxal phosphate</keyword>
<keyword evidence="7" id="KW-1185">Reference proteome</keyword>
<dbReference type="SUPFAM" id="SSF53383">
    <property type="entry name" value="PLP-dependent transferases"/>
    <property type="match status" value="1"/>
</dbReference>
<dbReference type="InterPro" id="IPR006233">
    <property type="entry name" value="Cys_b_lyase_bac"/>
</dbReference>
<evidence type="ECO:0000256" key="3">
    <source>
        <dbReference type="ARBA" id="ARBA00022898"/>
    </source>
</evidence>
<keyword evidence="4" id="KW-0456">Lyase</keyword>
<organism evidence="6 7">
    <name type="scientific">Pantoea eucrina</name>
    <dbReference type="NCBI Taxonomy" id="472693"/>
    <lineage>
        <taxon>Bacteria</taxon>
        <taxon>Pseudomonadati</taxon>
        <taxon>Pseudomonadota</taxon>
        <taxon>Gammaproteobacteria</taxon>
        <taxon>Enterobacterales</taxon>
        <taxon>Erwiniaceae</taxon>
        <taxon>Pantoea</taxon>
    </lineage>
</organism>
<dbReference type="InterPro" id="IPR015422">
    <property type="entry name" value="PyrdxlP-dep_Trfase_small"/>
</dbReference>
<dbReference type="EMBL" id="JAFCXS010000010">
    <property type="protein sequence ID" value="MBM0748415.1"/>
    <property type="molecule type" value="Genomic_DNA"/>
</dbReference>
<protein>
    <submittedName>
        <fullName evidence="6">PLP-dependent transferase</fullName>
    </submittedName>
</protein>
<comment type="caution">
    <text evidence="6">The sequence shown here is derived from an EMBL/GenBank/DDBJ whole genome shotgun (WGS) entry which is preliminary data.</text>
</comment>
<proteinExistence type="inferred from homology"/>
<evidence type="ECO:0000256" key="2">
    <source>
        <dbReference type="ARBA" id="ARBA00009077"/>
    </source>
</evidence>
<dbReference type="Proteomes" id="UP000809137">
    <property type="component" value="Unassembled WGS sequence"/>
</dbReference>
<comment type="cofactor">
    <cofactor evidence="1 5">
        <name>pyridoxal 5'-phosphate</name>
        <dbReference type="ChEBI" id="CHEBI:597326"/>
    </cofactor>
</comment>
<dbReference type="PANTHER" id="PTHR43500:SF1">
    <property type="entry name" value="CYSTATHIONINE BETA-LYASE-RELATED"/>
    <property type="match status" value="1"/>
</dbReference>
<reference evidence="6 7" key="1">
    <citation type="submission" date="2021-01" db="EMBL/GenBank/DDBJ databases">
        <title>Complete genome sequence of Pantoea eucrina OB49, a heavy metal tolerant bacterium with PGPR potential isolated from wheat in Algeria.</title>
        <authorList>
            <person name="Lekired A."/>
            <person name="Ouzari I.H."/>
        </authorList>
    </citation>
    <scope>NUCLEOTIDE SEQUENCE [LARGE SCALE GENOMIC DNA]</scope>
    <source>
        <strain evidence="6 7">OB49</strain>
    </source>
</reference>
<evidence type="ECO:0000313" key="6">
    <source>
        <dbReference type="EMBL" id="MBM0748415.1"/>
    </source>
</evidence>